<dbReference type="Pfam" id="PF00005">
    <property type="entry name" value="ABC_tran"/>
    <property type="match status" value="1"/>
</dbReference>
<evidence type="ECO:0000256" key="4">
    <source>
        <dbReference type="ARBA" id="ARBA00022840"/>
    </source>
</evidence>
<evidence type="ECO:0000313" key="11">
    <source>
        <dbReference type="Proteomes" id="UP000184389"/>
    </source>
</evidence>
<keyword evidence="3" id="KW-0547">Nucleotide-binding</keyword>
<organism evidence="10 11">
    <name type="scientific">Sporanaerobacter acetigenes DSM 13106</name>
    <dbReference type="NCBI Taxonomy" id="1123281"/>
    <lineage>
        <taxon>Bacteria</taxon>
        <taxon>Bacillati</taxon>
        <taxon>Bacillota</taxon>
        <taxon>Tissierellia</taxon>
        <taxon>Tissierellales</taxon>
        <taxon>Sporanaerobacteraceae</taxon>
        <taxon>Sporanaerobacter</taxon>
    </lineage>
</organism>
<evidence type="ECO:0000256" key="6">
    <source>
        <dbReference type="ARBA" id="ARBA00023136"/>
    </source>
</evidence>
<protein>
    <submittedName>
        <fullName evidence="10">ATP-binding cassette, subfamily B, MsbA</fullName>
    </submittedName>
</protein>
<dbReference type="GO" id="GO:0005886">
    <property type="term" value="C:plasma membrane"/>
    <property type="evidence" value="ECO:0007669"/>
    <property type="project" value="UniProtKB-SubCell"/>
</dbReference>
<keyword evidence="6 7" id="KW-0472">Membrane</keyword>
<evidence type="ECO:0000256" key="7">
    <source>
        <dbReference type="SAM" id="Phobius"/>
    </source>
</evidence>
<dbReference type="GO" id="GO:0005524">
    <property type="term" value="F:ATP binding"/>
    <property type="evidence" value="ECO:0007669"/>
    <property type="project" value="UniProtKB-KW"/>
</dbReference>
<feature type="transmembrane region" description="Helical" evidence="7">
    <location>
        <begin position="21"/>
        <end position="41"/>
    </location>
</feature>
<evidence type="ECO:0000256" key="1">
    <source>
        <dbReference type="ARBA" id="ARBA00004651"/>
    </source>
</evidence>
<sequence length="569" mass="65037">MKSEKFDFELLKRMLKYLVPFKKRLWLIIVCFALSTVVGFFQPLTIRSITDDGMAQKNLKVIIYSVLILLGLVLVNQLLEVLQAKLFIDIHNESEFLLSHQAFNKLLHLKTEYFNDKNNSEIINSLQMDVSNVSAITDRFMAVNISYIFRVISGVAGLIIISWKLTIIVLAMAPIKYFTVLTLSKRKGKKTEELIENYRDFSAWFDDNIGGVKEIKLWNLYNKRYKTFEKKQKNILKISKESTMLDTWNVFYEIMLEWSVTGLLYILGGILIVNGSLTIGGVFAFLSYSSYVTGPISSILNIRYFFSRIFPSAKRFFSFLDMEEETNFENSIEVKNESQNIQFKNVSFSYEENREVLKNINFVFSKGEKVAIIGANGSGKTTILDLLLRFIEPSSGEICIGDKNINQISIAKYRSLFSVVSQEPYLFHDTVLNNINLDGNAGKEKVEKACRQSGASEFINKLPKKENSKIGKNGARLSGGEKQKIAVARAIVKYSPIVILDEATSGYDVESDSYLHDVILNELKNKSVIMITHRYDNLEGMDKVYRLSEGRLVEMNKLKKSSEKNIDYI</sequence>
<dbReference type="OrthoDB" id="9762778at2"/>
<dbReference type="InterPro" id="IPR017871">
    <property type="entry name" value="ABC_transporter-like_CS"/>
</dbReference>
<dbReference type="PANTHER" id="PTHR43394:SF1">
    <property type="entry name" value="ATP-BINDING CASSETTE SUB-FAMILY B MEMBER 10, MITOCHONDRIAL"/>
    <property type="match status" value="1"/>
</dbReference>
<dbReference type="InterPro" id="IPR003593">
    <property type="entry name" value="AAA+_ATPase"/>
</dbReference>
<dbReference type="Proteomes" id="UP000184389">
    <property type="component" value="Unassembled WGS sequence"/>
</dbReference>
<dbReference type="SUPFAM" id="SSF52540">
    <property type="entry name" value="P-loop containing nucleoside triphosphate hydrolases"/>
    <property type="match status" value="1"/>
</dbReference>
<keyword evidence="5 7" id="KW-1133">Transmembrane helix</keyword>
<keyword evidence="2 7" id="KW-0812">Transmembrane</keyword>
<gene>
    <name evidence="10" type="ORF">SAMN02745180_00661</name>
</gene>
<comment type="subcellular location">
    <subcellularLocation>
        <location evidence="1">Cell membrane</location>
        <topology evidence="1">Multi-pass membrane protein</topology>
    </subcellularLocation>
</comment>
<feature type="domain" description="ABC transporter" evidence="8">
    <location>
        <begin position="341"/>
        <end position="569"/>
    </location>
</feature>
<dbReference type="InterPro" id="IPR003439">
    <property type="entry name" value="ABC_transporter-like_ATP-bd"/>
</dbReference>
<dbReference type="SMART" id="SM00382">
    <property type="entry name" value="AAA"/>
    <property type="match status" value="1"/>
</dbReference>
<name>A0A1M5UIP0_9FIRM</name>
<proteinExistence type="predicted"/>
<evidence type="ECO:0000313" key="10">
    <source>
        <dbReference type="EMBL" id="SHH62791.1"/>
    </source>
</evidence>
<evidence type="ECO:0000256" key="2">
    <source>
        <dbReference type="ARBA" id="ARBA00022692"/>
    </source>
</evidence>
<evidence type="ECO:0000259" key="8">
    <source>
        <dbReference type="PROSITE" id="PS50893"/>
    </source>
</evidence>
<feature type="transmembrane region" description="Helical" evidence="7">
    <location>
        <begin position="61"/>
        <end position="79"/>
    </location>
</feature>
<dbReference type="Gene3D" id="3.40.50.300">
    <property type="entry name" value="P-loop containing nucleotide triphosphate hydrolases"/>
    <property type="match status" value="1"/>
</dbReference>
<dbReference type="SUPFAM" id="SSF90123">
    <property type="entry name" value="ABC transporter transmembrane region"/>
    <property type="match status" value="1"/>
</dbReference>
<dbReference type="Pfam" id="PF00664">
    <property type="entry name" value="ABC_membrane"/>
    <property type="match status" value="1"/>
</dbReference>
<feature type="transmembrane region" description="Helical" evidence="7">
    <location>
        <begin position="147"/>
        <end position="173"/>
    </location>
</feature>
<reference evidence="10 11" key="1">
    <citation type="submission" date="2016-11" db="EMBL/GenBank/DDBJ databases">
        <authorList>
            <person name="Jaros S."/>
            <person name="Januszkiewicz K."/>
            <person name="Wedrychowicz H."/>
        </authorList>
    </citation>
    <scope>NUCLEOTIDE SEQUENCE [LARGE SCALE GENOMIC DNA]</scope>
    <source>
        <strain evidence="10 11">DSM 13106</strain>
    </source>
</reference>
<dbReference type="PROSITE" id="PS00211">
    <property type="entry name" value="ABC_TRANSPORTER_1"/>
    <property type="match status" value="1"/>
</dbReference>
<dbReference type="PROSITE" id="PS50929">
    <property type="entry name" value="ABC_TM1F"/>
    <property type="match status" value="1"/>
</dbReference>
<evidence type="ECO:0000256" key="5">
    <source>
        <dbReference type="ARBA" id="ARBA00022989"/>
    </source>
</evidence>
<dbReference type="Gene3D" id="1.20.1560.10">
    <property type="entry name" value="ABC transporter type 1, transmembrane domain"/>
    <property type="match status" value="1"/>
</dbReference>
<keyword evidence="11" id="KW-1185">Reference proteome</keyword>
<feature type="domain" description="ABC transmembrane type-1" evidence="9">
    <location>
        <begin position="26"/>
        <end position="308"/>
    </location>
</feature>
<dbReference type="PANTHER" id="PTHR43394">
    <property type="entry name" value="ATP-DEPENDENT PERMEASE MDL1, MITOCHONDRIAL"/>
    <property type="match status" value="1"/>
</dbReference>
<dbReference type="InterPro" id="IPR039421">
    <property type="entry name" value="Type_1_exporter"/>
</dbReference>
<dbReference type="InterPro" id="IPR011527">
    <property type="entry name" value="ABC1_TM_dom"/>
</dbReference>
<dbReference type="PROSITE" id="PS50893">
    <property type="entry name" value="ABC_TRANSPORTER_2"/>
    <property type="match status" value="1"/>
</dbReference>
<dbReference type="CDD" id="cd07346">
    <property type="entry name" value="ABC_6TM_exporters"/>
    <property type="match status" value="1"/>
</dbReference>
<dbReference type="RefSeq" id="WP_072743238.1">
    <property type="nucleotide sequence ID" value="NZ_FQXR01000003.1"/>
</dbReference>
<keyword evidence="4 10" id="KW-0067">ATP-binding</keyword>
<accession>A0A1M5UIP0</accession>
<dbReference type="GO" id="GO:0016887">
    <property type="term" value="F:ATP hydrolysis activity"/>
    <property type="evidence" value="ECO:0007669"/>
    <property type="project" value="InterPro"/>
</dbReference>
<dbReference type="InterPro" id="IPR036640">
    <property type="entry name" value="ABC1_TM_sf"/>
</dbReference>
<dbReference type="InterPro" id="IPR027417">
    <property type="entry name" value="P-loop_NTPase"/>
</dbReference>
<dbReference type="STRING" id="1123281.SAMN02745180_00661"/>
<dbReference type="GO" id="GO:0015421">
    <property type="term" value="F:ABC-type oligopeptide transporter activity"/>
    <property type="evidence" value="ECO:0007669"/>
    <property type="project" value="TreeGrafter"/>
</dbReference>
<dbReference type="EMBL" id="FQXR01000003">
    <property type="protein sequence ID" value="SHH62791.1"/>
    <property type="molecule type" value="Genomic_DNA"/>
</dbReference>
<dbReference type="AlphaFoldDB" id="A0A1M5UIP0"/>
<evidence type="ECO:0000256" key="3">
    <source>
        <dbReference type="ARBA" id="ARBA00022741"/>
    </source>
</evidence>
<evidence type="ECO:0000259" key="9">
    <source>
        <dbReference type="PROSITE" id="PS50929"/>
    </source>
</evidence>